<dbReference type="SUPFAM" id="SSF53335">
    <property type="entry name" value="S-adenosyl-L-methionine-dependent methyltransferases"/>
    <property type="match status" value="1"/>
</dbReference>
<dbReference type="InterPro" id="IPR029063">
    <property type="entry name" value="SAM-dependent_MTases_sf"/>
</dbReference>
<dbReference type="CDD" id="cd02440">
    <property type="entry name" value="AdoMet_MTases"/>
    <property type="match status" value="1"/>
</dbReference>
<gene>
    <name evidence="2" type="ORF">AVDCRST_MAG81-2282</name>
</gene>
<dbReference type="GO" id="GO:0008757">
    <property type="term" value="F:S-adenosylmethionine-dependent methyltransferase activity"/>
    <property type="evidence" value="ECO:0007669"/>
    <property type="project" value="InterPro"/>
</dbReference>
<keyword evidence="2" id="KW-0808">Transferase</keyword>
<evidence type="ECO:0000313" key="2">
    <source>
        <dbReference type="EMBL" id="CAA9575625.1"/>
    </source>
</evidence>
<feature type="domain" description="Methyltransferase type 11" evidence="1">
    <location>
        <begin position="46"/>
        <end position="145"/>
    </location>
</feature>
<organism evidence="2">
    <name type="scientific">uncultured Synechococcales cyanobacterium</name>
    <dbReference type="NCBI Taxonomy" id="1936017"/>
    <lineage>
        <taxon>Bacteria</taxon>
        <taxon>Bacillati</taxon>
        <taxon>Cyanobacteriota</taxon>
        <taxon>Cyanophyceae</taxon>
        <taxon>Synechococcales</taxon>
        <taxon>environmental samples</taxon>
    </lineage>
</organism>
<dbReference type="GO" id="GO:0032259">
    <property type="term" value="P:methylation"/>
    <property type="evidence" value="ECO:0007669"/>
    <property type="project" value="UniProtKB-KW"/>
</dbReference>
<sequence length="218" mass="24697">MQRVLEPEVMDTWKEAVEYDAMDFTKVNSAFAQRTIELGPPTGLLLDAGTGTARIPILVCQQQPQWQVIGIDLSKNMLLVGSENVARSGLQQQIVLASVDAKQLPYADRQFDMVISNSLVHHLPDPRSFWIELQRVLKPNGAILIRDLIRPPDQAAINTLVESMAPYNLHQKKLFRDSLQAALTLDEVNELIQPSSRTRVRVYQSSERHWTAERAWMA</sequence>
<dbReference type="Pfam" id="PF08241">
    <property type="entry name" value="Methyltransf_11"/>
    <property type="match status" value="1"/>
</dbReference>
<dbReference type="PANTHER" id="PTHR43591:SF24">
    <property type="entry name" value="2-METHOXY-6-POLYPRENYL-1,4-BENZOQUINOL METHYLASE, MITOCHONDRIAL"/>
    <property type="match status" value="1"/>
</dbReference>
<dbReference type="Gene3D" id="3.40.50.150">
    <property type="entry name" value="Vaccinia Virus protein VP39"/>
    <property type="match status" value="1"/>
</dbReference>
<keyword evidence="2" id="KW-0489">Methyltransferase</keyword>
<proteinExistence type="predicted"/>
<dbReference type="AlphaFoldDB" id="A0A6J4VD24"/>
<evidence type="ECO:0000259" key="1">
    <source>
        <dbReference type="Pfam" id="PF08241"/>
    </source>
</evidence>
<reference evidence="2" key="1">
    <citation type="submission" date="2020-02" db="EMBL/GenBank/DDBJ databases">
        <authorList>
            <person name="Meier V. D."/>
        </authorList>
    </citation>
    <scope>NUCLEOTIDE SEQUENCE</scope>
    <source>
        <strain evidence="2">AVDCRST_MAG81</strain>
    </source>
</reference>
<dbReference type="EMBL" id="CADCWO010000121">
    <property type="protein sequence ID" value="CAA9575625.1"/>
    <property type="molecule type" value="Genomic_DNA"/>
</dbReference>
<accession>A0A6J4VD24</accession>
<keyword evidence="2" id="KW-0830">Ubiquinone</keyword>
<dbReference type="GO" id="GO:0043770">
    <property type="term" value="F:demethylmenaquinone methyltransferase activity"/>
    <property type="evidence" value="ECO:0007669"/>
    <property type="project" value="UniProtKB-EC"/>
</dbReference>
<dbReference type="InterPro" id="IPR013216">
    <property type="entry name" value="Methyltransf_11"/>
</dbReference>
<name>A0A6J4VD24_9CYAN</name>
<dbReference type="EC" id="2.1.1.-" evidence="2"/>
<dbReference type="EC" id="2.1.1.163" evidence="2"/>
<protein>
    <submittedName>
        <fullName evidence="2">Ubiquinone/menaquinone biosynthesis methyltransferase UbiE @ 2-heptaprenyl-1,4-naphthoquinone methyltransferase</fullName>
        <ecNumber evidence="2">2.1.1.-</ecNumber>
        <ecNumber evidence="2">2.1.1.163</ecNumber>
    </submittedName>
</protein>
<dbReference type="PANTHER" id="PTHR43591">
    <property type="entry name" value="METHYLTRANSFERASE"/>
    <property type="match status" value="1"/>
</dbReference>